<dbReference type="SUPFAM" id="SSF48264">
    <property type="entry name" value="Cytochrome P450"/>
    <property type="match status" value="1"/>
</dbReference>
<reference evidence="3 4" key="1">
    <citation type="submission" date="2018-06" db="EMBL/GenBank/DDBJ databases">
        <title>Genomic Encyclopedia of Type Strains, Phase IV (KMG-IV): sequencing the most valuable type-strain genomes for metagenomic binning, comparative biology and taxonomic classification.</title>
        <authorList>
            <person name="Goeker M."/>
        </authorList>
    </citation>
    <scope>NUCLEOTIDE SEQUENCE [LARGE SCALE GENOMIC DNA]</scope>
    <source>
        <strain evidence="3 4">DSM 45479</strain>
    </source>
</reference>
<comment type="similarity">
    <text evidence="1">Belongs to the cytochrome P450 family.</text>
</comment>
<evidence type="ECO:0000313" key="4">
    <source>
        <dbReference type="Proteomes" id="UP000248714"/>
    </source>
</evidence>
<sequence length="108" mass="11065">MVNLRLVVAASVQTKSSMIGPAVLTDPPRSVEDLLAGWSVVQTGPRRVAVADTSVGRVPVHAREGVVVSLPAANASRPPGAGHVAFGFGPHRTGRGAERPVPAPPSHP</sequence>
<gene>
    <name evidence="3" type="ORF">C8D87_103621</name>
</gene>
<name>A0ABX9EAT8_9PSEU</name>
<evidence type="ECO:0000313" key="3">
    <source>
        <dbReference type="EMBL" id="RAS67282.1"/>
    </source>
</evidence>
<keyword evidence="4" id="KW-1185">Reference proteome</keyword>
<evidence type="ECO:0000256" key="1">
    <source>
        <dbReference type="ARBA" id="ARBA00010617"/>
    </source>
</evidence>
<dbReference type="EMBL" id="QLTT01000003">
    <property type="protein sequence ID" value="RAS67282.1"/>
    <property type="molecule type" value="Genomic_DNA"/>
</dbReference>
<dbReference type="PRINTS" id="PR00359">
    <property type="entry name" value="BP450"/>
</dbReference>
<proteinExistence type="inferred from homology"/>
<comment type="caution">
    <text evidence="3">The sequence shown here is derived from an EMBL/GenBank/DDBJ whole genome shotgun (WGS) entry which is preliminary data.</text>
</comment>
<protein>
    <submittedName>
        <fullName evidence="3">Uncharacterized protein</fullName>
    </submittedName>
</protein>
<evidence type="ECO:0000256" key="2">
    <source>
        <dbReference type="SAM" id="MobiDB-lite"/>
    </source>
</evidence>
<dbReference type="RefSeq" id="WP_146771752.1">
    <property type="nucleotide sequence ID" value="NZ_QLTT01000003.1"/>
</dbReference>
<dbReference type="Proteomes" id="UP000248714">
    <property type="component" value="Unassembled WGS sequence"/>
</dbReference>
<dbReference type="InterPro" id="IPR002397">
    <property type="entry name" value="Cyt_P450_B"/>
</dbReference>
<accession>A0ABX9EAT8</accession>
<organism evidence="3 4">
    <name type="scientific">Lentzea atacamensis</name>
    <dbReference type="NCBI Taxonomy" id="531938"/>
    <lineage>
        <taxon>Bacteria</taxon>
        <taxon>Bacillati</taxon>
        <taxon>Actinomycetota</taxon>
        <taxon>Actinomycetes</taxon>
        <taxon>Pseudonocardiales</taxon>
        <taxon>Pseudonocardiaceae</taxon>
        <taxon>Lentzea</taxon>
    </lineage>
</organism>
<dbReference type="InterPro" id="IPR036396">
    <property type="entry name" value="Cyt_P450_sf"/>
</dbReference>
<feature type="region of interest" description="Disordered" evidence="2">
    <location>
        <begin position="72"/>
        <end position="108"/>
    </location>
</feature>